<comment type="caution">
    <text evidence="2">The sequence shown here is derived from an EMBL/GenBank/DDBJ whole genome shotgun (WGS) entry which is preliminary data.</text>
</comment>
<proteinExistence type="predicted"/>
<dbReference type="Proteomes" id="UP000051530">
    <property type="component" value="Unassembled WGS sequence"/>
</dbReference>
<feature type="transmembrane region" description="Helical" evidence="1">
    <location>
        <begin position="218"/>
        <end position="237"/>
    </location>
</feature>
<feature type="transmembrane region" description="Helical" evidence="1">
    <location>
        <begin position="122"/>
        <end position="147"/>
    </location>
</feature>
<sequence>MLYETLRRAAPIPRGFSFDLSILRPYFTVFSNRIIQQPDHNKSPKRLTKDSRGPVTYLLLLLFPFNHNLWTFYQPDLFVPINGLLSYLLVQAIFIGRKHIVQREILSSNVNHRMMPFNAMEWSVLCSKVIFITFLLIVLFKIVAFFLDLQVSVVEMAIISLHKYFYLTIGTLITNLLCSGTTSNFILYAFRIYFYASVFLFMARAYKLILHGCGIRRISLYFLMGMVVCELLAVVYFM</sequence>
<gene>
    <name evidence="2" type="ORF">M153_690007672</name>
</gene>
<accession>A0A0R0M7G9</accession>
<keyword evidence="1" id="KW-0812">Transmembrane</keyword>
<feature type="transmembrane region" description="Helical" evidence="1">
    <location>
        <begin position="55"/>
        <end position="73"/>
    </location>
</feature>
<keyword evidence="1" id="KW-0472">Membrane</keyword>
<dbReference type="OrthoDB" id="337750at2759"/>
<reference evidence="2 3" key="1">
    <citation type="submission" date="2015-07" db="EMBL/GenBank/DDBJ databases">
        <title>The genome of Pseudoloma neurophilia, a relevant intracellular parasite of the zebrafish.</title>
        <authorList>
            <person name="Ndikumana S."/>
            <person name="Pelin A."/>
            <person name="Sanders J."/>
            <person name="Corradi N."/>
        </authorList>
    </citation>
    <scope>NUCLEOTIDE SEQUENCE [LARGE SCALE GENOMIC DNA]</scope>
    <source>
        <strain evidence="2 3">MK1</strain>
    </source>
</reference>
<protein>
    <submittedName>
        <fullName evidence="2">Putative membrane protein</fullName>
    </submittedName>
</protein>
<dbReference type="EMBL" id="LGUB01000011">
    <property type="protein sequence ID" value="KRH94999.1"/>
    <property type="molecule type" value="Genomic_DNA"/>
</dbReference>
<dbReference type="VEuPathDB" id="MicrosporidiaDB:M153_690007672"/>
<dbReference type="AlphaFoldDB" id="A0A0R0M7G9"/>
<evidence type="ECO:0000313" key="2">
    <source>
        <dbReference type="EMBL" id="KRH94999.1"/>
    </source>
</evidence>
<evidence type="ECO:0000313" key="3">
    <source>
        <dbReference type="Proteomes" id="UP000051530"/>
    </source>
</evidence>
<keyword evidence="3" id="KW-1185">Reference proteome</keyword>
<name>A0A0R0M7G9_9MICR</name>
<organism evidence="2 3">
    <name type="scientific">Pseudoloma neurophilia</name>
    <dbReference type="NCBI Taxonomy" id="146866"/>
    <lineage>
        <taxon>Eukaryota</taxon>
        <taxon>Fungi</taxon>
        <taxon>Fungi incertae sedis</taxon>
        <taxon>Microsporidia</taxon>
        <taxon>Pseudoloma</taxon>
    </lineage>
</organism>
<evidence type="ECO:0000256" key="1">
    <source>
        <dbReference type="SAM" id="Phobius"/>
    </source>
</evidence>
<keyword evidence="1" id="KW-1133">Transmembrane helix</keyword>
<feature type="transmembrane region" description="Helical" evidence="1">
    <location>
        <begin position="185"/>
        <end position="206"/>
    </location>
</feature>
<feature type="transmembrane region" description="Helical" evidence="1">
    <location>
        <begin position="79"/>
        <end position="96"/>
    </location>
</feature>